<dbReference type="Pfam" id="PF00201">
    <property type="entry name" value="UDPGT"/>
    <property type="match status" value="1"/>
</dbReference>
<evidence type="ECO:0000256" key="2">
    <source>
        <dbReference type="ARBA" id="ARBA00022679"/>
    </source>
</evidence>
<proteinExistence type="inferred from homology"/>
<name>A0AAW1XY83_RUBAR</name>
<evidence type="ECO:0000313" key="4">
    <source>
        <dbReference type="Proteomes" id="UP001457282"/>
    </source>
</evidence>
<sequence>MDSATRGQTTHVVALPYPGQGHINPMMNLCNLLVSQKPDILITVVLTEEWLGLIGSEAKPDNIRFATIPNVIPSEKVRADDMDAFFQGVMTKMEAPFERLLDLLKLPPTVIVVDTFLNWAIGVGNRRNVQTASFWPMSASHFTTYLHFHLFAQNGHFPIDLSVKGNERVDYIPGVSSTGFIDLTTFVDGRKSNMLGHVLKAFSWVPKAQYLLVTTISELESQVLDVLRSELSLPIYTIGPLIPSFKAVNPVGTNHLQWLDSQPCSSVLYVSMGSYLSVSSAQMDEIAAGLHKSGVRFFWVARSEANRLQDICGDMGLVVPWCDQLRVLCHSSIGGFWSHCGWNSVREAVFAGVPLLTFPINFDQGMNSKLVVEDWKIGWRVKSTEAKIDHLVTREEVAGLVKKFMDLEDDQGKEMRRRARELQQIWQGAIAEGGSSKTNINAFVKGIWQDQED</sequence>
<accession>A0AAW1XY83</accession>
<gene>
    <name evidence="3" type="ORF">M0R45_017515</name>
</gene>
<dbReference type="GO" id="GO:0080044">
    <property type="term" value="F:quercetin 7-O-glucosyltransferase activity"/>
    <property type="evidence" value="ECO:0007669"/>
    <property type="project" value="TreeGrafter"/>
</dbReference>
<keyword evidence="4" id="KW-1185">Reference proteome</keyword>
<dbReference type="CDD" id="cd03784">
    <property type="entry name" value="GT1_Gtf-like"/>
    <property type="match status" value="1"/>
</dbReference>
<protein>
    <recommendedName>
        <fullName evidence="5">UDP-glycosyltransferase 87A1</fullName>
    </recommendedName>
</protein>
<dbReference type="GO" id="GO:0080043">
    <property type="term" value="F:quercetin 3-O-glucosyltransferase activity"/>
    <property type="evidence" value="ECO:0007669"/>
    <property type="project" value="TreeGrafter"/>
</dbReference>
<dbReference type="AlphaFoldDB" id="A0AAW1XY83"/>
<dbReference type="SUPFAM" id="SSF53756">
    <property type="entry name" value="UDP-Glycosyltransferase/glycogen phosphorylase"/>
    <property type="match status" value="1"/>
</dbReference>
<dbReference type="Proteomes" id="UP001457282">
    <property type="component" value="Unassembled WGS sequence"/>
</dbReference>
<dbReference type="InterPro" id="IPR002213">
    <property type="entry name" value="UDP_glucos_trans"/>
</dbReference>
<keyword evidence="2" id="KW-0808">Transferase</keyword>
<dbReference type="PANTHER" id="PTHR11926">
    <property type="entry name" value="GLUCOSYL/GLUCURONOSYL TRANSFERASES"/>
    <property type="match status" value="1"/>
</dbReference>
<dbReference type="FunFam" id="3.40.50.2000:FF:000138">
    <property type="entry name" value="Glycosyltransferase"/>
    <property type="match status" value="1"/>
</dbReference>
<comment type="caution">
    <text evidence="3">The sequence shown here is derived from an EMBL/GenBank/DDBJ whole genome shotgun (WGS) entry which is preliminary data.</text>
</comment>
<organism evidence="3 4">
    <name type="scientific">Rubus argutus</name>
    <name type="common">Southern blackberry</name>
    <dbReference type="NCBI Taxonomy" id="59490"/>
    <lineage>
        <taxon>Eukaryota</taxon>
        <taxon>Viridiplantae</taxon>
        <taxon>Streptophyta</taxon>
        <taxon>Embryophyta</taxon>
        <taxon>Tracheophyta</taxon>
        <taxon>Spermatophyta</taxon>
        <taxon>Magnoliopsida</taxon>
        <taxon>eudicotyledons</taxon>
        <taxon>Gunneridae</taxon>
        <taxon>Pentapetalae</taxon>
        <taxon>rosids</taxon>
        <taxon>fabids</taxon>
        <taxon>Rosales</taxon>
        <taxon>Rosaceae</taxon>
        <taxon>Rosoideae</taxon>
        <taxon>Rosoideae incertae sedis</taxon>
        <taxon>Rubus</taxon>
    </lineage>
</organism>
<dbReference type="Gene3D" id="3.40.50.2000">
    <property type="entry name" value="Glycogen Phosphorylase B"/>
    <property type="match status" value="2"/>
</dbReference>
<dbReference type="PANTHER" id="PTHR11926:SF774">
    <property type="entry name" value="UDP-GLYCOSYLTRANSFERASE 85A1-RELATED"/>
    <property type="match status" value="1"/>
</dbReference>
<evidence type="ECO:0000313" key="3">
    <source>
        <dbReference type="EMBL" id="KAK9940875.1"/>
    </source>
</evidence>
<comment type="similarity">
    <text evidence="1">Belongs to the UDP-glycosyltransferase family.</text>
</comment>
<evidence type="ECO:0000256" key="1">
    <source>
        <dbReference type="ARBA" id="ARBA00009995"/>
    </source>
</evidence>
<reference evidence="3 4" key="1">
    <citation type="journal article" date="2023" name="G3 (Bethesda)">
        <title>A chromosome-length genome assembly and annotation of blackberry (Rubus argutus, cv. 'Hillquist').</title>
        <authorList>
            <person name="Bruna T."/>
            <person name="Aryal R."/>
            <person name="Dudchenko O."/>
            <person name="Sargent D.J."/>
            <person name="Mead D."/>
            <person name="Buti M."/>
            <person name="Cavallini A."/>
            <person name="Hytonen T."/>
            <person name="Andres J."/>
            <person name="Pham M."/>
            <person name="Weisz D."/>
            <person name="Mascagni F."/>
            <person name="Usai G."/>
            <person name="Natali L."/>
            <person name="Bassil N."/>
            <person name="Fernandez G.E."/>
            <person name="Lomsadze A."/>
            <person name="Armour M."/>
            <person name="Olukolu B."/>
            <person name="Poorten T."/>
            <person name="Britton C."/>
            <person name="Davik J."/>
            <person name="Ashrafi H."/>
            <person name="Aiden E.L."/>
            <person name="Borodovsky M."/>
            <person name="Worthington M."/>
        </authorList>
    </citation>
    <scope>NUCLEOTIDE SEQUENCE [LARGE SCALE GENOMIC DNA]</scope>
    <source>
        <strain evidence="3">PI 553951</strain>
    </source>
</reference>
<evidence type="ECO:0008006" key="5">
    <source>
        <dbReference type="Google" id="ProtNLM"/>
    </source>
</evidence>
<dbReference type="EMBL" id="JBEDUW010000003">
    <property type="protein sequence ID" value="KAK9940875.1"/>
    <property type="molecule type" value="Genomic_DNA"/>
</dbReference>